<name>A0A386ZKS2_9NOCA</name>
<proteinExistence type="predicted"/>
<keyword evidence="2" id="KW-1185">Reference proteome</keyword>
<dbReference type="InterPro" id="IPR043148">
    <property type="entry name" value="TagF_C"/>
</dbReference>
<evidence type="ECO:0000313" key="1">
    <source>
        <dbReference type="EMBL" id="AYF77734.1"/>
    </source>
</evidence>
<accession>A0A386ZKS2</accession>
<sequence>MACALPADEFRIMLAPHPNIRAQHSRWQFAQYLADATRAGVHIPEDVDDWRAGLVACDLVVGDHSSVAFYGAALGRPLLLATTPSQTVDPDSPIAHMLSAGNRLDPNGDLEEQIRRACADNSFERFAGIVDQTTSVPDQSPALLRAAMYHTLGLPEPVEAATATMLPAAAPLSSTGAAHIVAVTPHGDRKAAIVRYPAERLNTGLPSTAGTHLAVDLRQPDLALTGLADLLIGTLGPDAREWIEGTLSEIPGCLVAAVPIAPGRWLIGDRRMLFEATGTDQACCRFASIVTHNSDCDNETLTGTWRIDCADRTYTVTVTRTR</sequence>
<evidence type="ECO:0000313" key="2">
    <source>
        <dbReference type="Proteomes" id="UP000267164"/>
    </source>
</evidence>
<dbReference type="EMBL" id="CP032568">
    <property type="protein sequence ID" value="AYF77734.1"/>
    <property type="molecule type" value="Genomic_DNA"/>
</dbReference>
<dbReference type="Proteomes" id="UP000267164">
    <property type="component" value="Chromosome"/>
</dbReference>
<organism evidence="1 2">
    <name type="scientific">Nocardia yunnanensis</name>
    <dbReference type="NCBI Taxonomy" id="2382165"/>
    <lineage>
        <taxon>Bacteria</taxon>
        <taxon>Bacillati</taxon>
        <taxon>Actinomycetota</taxon>
        <taxon>Actinomycetes</taxon>
        <taxon>Mycobacteriales</taxon>
        <taxon>Nocardiaceae</taxon>
        <taxon>Nocardia</taxon>
    </lineage>
</organism>
<dbReference type="OrthoDB" id="3661391at2"/>
<dbReference type="Gene3D" id="3.40.50.12580">
    <property type="match status" value="1"/>
</dbReference>
<protein>
    <submittedName>
        <fullName evidence="1">Uncharacterized protein</fullName>
    </submittedName>
</protein>
<reference evidence="1 2" key="1">
    <citation type="submission" date="2018-09" db="EMBL/GenBank/DDBJ databases">
        <title>Nocardia yunnanensis sp. nov., an actinomycete isolated from a soil sample.</title>
        <authorList>
            <person name="Zhang J."/>
        </authorList>
    </citation>
    <scope>NUCLEOTIDE SEQUENCE [LARGE SCALE GENOMIC DNA]</scope>
    <source>
        <strain evidence="1 2">CFHS0054</strain>
    </source>
</reference>
<gene>
    <name evidence="1" type="ORF">D7D52_32390</name>
</gene>
<dbReference type="AlphaFoldDB" id="A0A386ZKS2"/>
<dbReference type="KEGG" id="nyu:D7D52_32390"/>